<feature type="compositionally biased region" description="Polar residues" evidence="1">
    <location>
        <begin position="520"/>
        <end position="536"/>
    </location>
</feature>
<dbReference type="AlphaFoldDB" id="R9P921"/>
<accession>R9P921</accession>
<feature type="compositionally biased region" description="Low complexity" evidence="1">
    <location>
        <begin position="312"/>
        <end position="321"/>
    </location>
</feature>
<feature type="region of interest" description="Disordered" evidence="1">
    <location>
        <begin position="1"/>
        <end position="21"/>
    </location>
</feature>
<feature type="region of interest" description="Disordered" evidence="1">
    <location>
        <begin position="312"/>
        <end position="352"/>
    </location>
</feature>
<organism evidence="2 3">
    <name type="scientific">Pseudozyma hubeiensis (strain SY62)</name>
    <name type="common">Yeast</name>
    <dbReference type="NCBI Taxonomy" id="1305764"/>
    <lineage>
        <taxon>Eukaryota</taxon>
        <taxon>Fungi</taxon>
        <taxon>Dikarya</taxon>
        <taxon>Basidiomycota</taxon>
        <taxon>Ustilaginomycotina</taxon>
        <taxon>Ustilaginomycetes</taxon>
        <taxon>Ustilaginales</taxon>
        <taxon>Ustilaginaceae</taxon>
        <taxon>Pseudozyma</taxon>
    </lineage>
</organism>
<dbReference type="eggNOG" id="KOG0266">
    <property type="taxonomic scope" value="Eukaryota"/>
</dbReference>
<dbReference type="HOGENOM" id="CLU_476649_0_0_1"/>
<evidence type="ECO:0000256" key="1">
    <source>
        <dbReference type="SAM" id="MobiDB-lite"/>
    </source>
</evidence>
<feature type="compositionally biased region" description="Polar residues" evidence="1">
    <location>
        <begin position="1"/>
        <end position="17"/>
    </location>
</feature>
<feature type="compositionally biased region" description="Low complexity" evidence="1">
    <location>
        <begin position="376"/>
        <end position="392"/>
    </location>
</feature>
<evidence type="ECO:0000313" key="3">
    <source>
        <dbReference type="Proteomes" id="UP000014071"/>
    </source>
</evidence>
<proteinExistence type="predicted"/>
<dbReference type="GeneID" id="24110739"/>
<feature type="region of interest" description="Disordered" evidence="1">
    <location>
        <begin position="520"/>
        <end position="542"/>
    </location>
</feature>
<evidence type="ECO:0000313" key="2">
    <source>
        <dbReference type="EMBL" id="GAC97873.1"/>
    </source>
</evidence>
<dbReference type="GO" id="GO:0003714">
    <property type="term" value="F:transcription corepressor activity"/>
    <property type="evidence" value="ECO:0007669"/>
    <property type="project" value="InterPro"/>
</dbReference>
<dbReference type="PANTHER" id="PTHR44376:SF5">
    <property type="entry name" value="TRANSCRIPTIONAL COREPRESSOR LEUNIG ISOFORM X1"/>
    <property type="match status" value="1"/>
</dbReference>
<feature type="compositionally biased region" description="Basic and acidic residues" evidence="1">
    <location>
        <begin position="322"/>
        <end position="331"/>
    </location>
</feature>
<dbReference type="PROSITE" id="PS50896">
    <property type="entry name" value="LISH"/>
    <property type="match status" value="1"/>
</dbReference>
<reference evidence="3" key="1">
    <citation type="journal article" date="2013" name="Genome Announc.">
        <title>Draft genome sequence of the basidiomycetous yeast-like fungus Pseudozyma hubeiensis SY62, which produces an abundant amount of the biosurfactant mannosylerythritol lipids.</title>
        <authorList>
            <person name="Konishi M."/>
            <person name="Hatada Y."/>
            <person name="Horiuchi J."/>
        </authorList>
    </citation>
    <scope>NUCLEOTIDE SEQUENCE [LARGE SCALE GENOMIC DNA]</scope>
    <source>
        <strain evidence="3">SY62</strain>
    </source>
</reference>
<dbReference type="Proteomes" id="UP000014071">
    <property type="component" value="Unassembled WGS sequence"/>
</dbReference>
<feature type="region of interest" description="Disordered" evidence="1">
    <location>
        <begin position="371"/>
        <end position="421"/>
    </location>
</feature>
<dbReference type="EMBL" id="DF238814">
    <property type="protein sequence ID" value="GAC97873.1"/>
    <property type="molecule type" value="Genomic_DNA"/>
</dbReference>
<dbReference type="InterPro" id="IPR044716">
    <property type="entry name" value="LEUNIG-like"/>
</dbReference>
<dbReference type="STRING" id="1305764.R9P921"/>
<keyword evidence="3" id="KW-1185">Reference proteome</keyword>
<feature type="region of interest" description="Disordered" evidence="1">
    <location>
        <begin position="178"/>
        <end position="208"/>
    </location>
</feature>
<sequence length="609" mass="64870">MDLSGQPQGGNNASQSRAGAPTIRWDGDQMLHIYVCDYLRKRGFDQAAQALRHEAGLDPQHKVPIDAPQSLLFEWWVLFWDIFASRSHQRDTAAPGSISVNAETYAAYRPPGLVNITSNGQHSQLGVHRAEPAFATAQAHRRGLTMTTSQAPSIAWQTGSGSSYKSYGLLHAPLMLQEGSSSRSSGPDVKNFQQPQQQQQQRRASVSHLPQLDLEASQQLGLPRLASRVVIQQCMDMMSLGGKEIDQLTAAEKQALAKRVMRLQTAQNDAQVRLAQLHGLQPPKPLVPSSLATLQTQGQSLVARLYQDSASSSAASTSHQAHAGEKRKDSPMADADGGRMATGPGPGPGHVNQKVLAQQAYSMRRLSHPGVVASQGLGSPLTPSSGPSGGLSFSHNSPYPMVQHSPASSAPTPSAHPTNPQMRRPSVLGYESVALQAASPHRPMYASGLASASPVPMSSASPLGEWHADAQQRVTPLLQQDAPRPSVMMGGMNQQPSPSASQAHVQHALLYASRHQQPGVSQAFSGLPSGTANTRPPHTDVAVSKDTAAPQTYQLSLPPANSISVFGTATTGATAALDDVRATSQPLTPFADLEYDFNVLLSNSTRLNR</sequence>
<dbReference type="InterPro" id="IPR006594">
    <property type="entry name" value="LisH"/>
</dbReference>
<dbReference type="SMART" id="SM00667">
    <property type="entry name" value="LisH"/>
    <property type="match status" value="1"/>
</dbReference>
<dbReference type="PANTHER" id="PTHR44376">
    <property type="entry name" value="TRANSCRIPTIONAL REGULATOR OF FILAMENTOUS GROWTH FLO8"/>
    <property type="match status" value="1"/>
</dbReference>
<feature type="compositionally biased region" description="Low complexity" evidence="1">
    <location>
        <begin position="404"/>
        <end position="418"/>
    </location>
</feature>
<dbReference type="OrthoDB" id="5600002at2759"/>
<name>R9P921_PSEHS</name>
<gene>
    <name evidence="2" type="ORF">PHSY_005461</name>
</gene>
<dbReference type="RefSeq" id="XP_012191460.1">
    <property type="nucleotide sequence ID" value="XM_012336070.1"/>
</dbReference>
<protein>
    <submittedName>
        <fullName evidence="2">Uncharacterized protein</fullName>
    </submittedName>
</protein>